<dbReference type="EMBL" id="RJVG01000002">
    <property type="protein sequence ID" value="ROR30350.1"/>
    <property type="molecule type" value="Genomic_DNA"/>
</dbReference>
<accession>A0A3N1XUR0</accession>
<protein>
    <submittedName>
        <fullName evidence="3">Transposase</fullName>
    </submittedName>
</protein>
<evidence type="ECO:0000313" key="3">
    <source>
        <dbReference type="EMBL" id="ROR30350.1"/>
    </source>
</evidence>
<organism evidence="3 4">
    <name type="scientific">Mobilisporobacter senegalensis</name>
    <dbReference type="NCBI Taxonomy" id="1329262"/>
    <lineage>
        <taxon>Bacteria</taxon>
        <taxon>Bacillati</taxon>
        <taxon>Bacillota</taxon>
        <taxon>Clostridia</taxon>
        <taxon>Lachnospirales</taxon>
        <taxon>Lachnospiraceae</taxon>
        <taxon>Mobilisporobacter</taxon>
    </lineage>
</organism>
<comment type="caution">
    <text evidence="3">The sequence shown here is derived from an EMBL/GenBank/DDBJ whole genome shotgun (WGS) entry which is preliminary data.</text>
</comment>
<reference evidence="3 4" key="1">
    <citation type="submission" date="2018-11" db="EMBL/GenBank/DDBJ databases">
        <title>Genomic Encyclopedia of Type Strains, Phase IV (KMG-IV): sequencing the most valuable type-strain genomes for metagenomic binning, comparative biology and taxonomic classification.</title>
        <authorList>
            <person name="Goeker M."/>
        </authorList>
    </citation>
    <scope>NUCLEOTIDE SEQUENCE [LARGE SCALE GENOMIC DNA]</scope>
    <source>
        <strain evidence="3 4">DSM 26537</strain>
    </source>
</reference>
<evidence type="ECO:0000313" key="4">
    <source>
        <dbReference type="Proteomes" id="UP000273083"/>
    </source>
</evidence>
<dbReference type="PANTHER" id="PTHR33408">
    <property type="entry name" value="TRANSPOSASE"/>
    <property type="match status" value="1"/>
</dbReference>
<feature type="non-terminal residue" evidence="3">
    <location>
        <position position="373"/>
    </location>
</feature>
<dbReference type="Pfam" id="PF05598">
    <property type="entry name" value="DUF772"/>
    <property type="match status" value="1"/>
</dbReference>
<dbReference type="GO" id="GO:0004803">
    <property type="term" value="F:transposase activity"/>
    <property type="evidence" value="ECO:0007669"/>
    <property type="project" value="InterPro"/>
</dbReference>
<proteinExistence type="predicted"/>
<dbReference type="Proteomes" id="UP000273083">
    <property type="component" value="Unassembled WGS sequence"/>
</dbReference>
<feature type="domain" description="Transposase IS4-like" evidence="1">
    <location>
        <begin position="265"/>
        <end position="357"/>
    </location>
</feature>
<dbReference type="AlphaFoldDB" id="A0A3N1XUR0"/>
<dbReference type="GO" id="GO:0003677">
    <property type="term" value="F:DNA binding"/>
    <property type="evidence" value="ECO:0007669"/>
    <property type="project" value="InterPro"/>
</dbReference>
<feature type="domain" description="Transposase InsH N-terminal" evidence="2">
    <location>
        <begin position="22"/>
        <end position="112"/>
    </location>
</feature>
<dbReference type="Pfam" id="PF01609">
    <property type="entry name" value="DDE_Tnp_1"/>
    <property type="match status" value="1"/>
</dbReference>
<evidence type="ECO:0000259" key="1">
    <source>
        <dbReference type="Pfam" id="PF01609"/>
    </source>
</evidence>
<dbReference type="GO" id="GO:0006313">
    <property type="term" value="P:DNA transposition"/>
    <property type="evidence" value="ECO:0007669"/>
    <property type="project" value="InterPro"/>
</dbReference>
<sequence length="373" mass="44190">MRLTNNTNDNYTPRQLKLPLDIEKLIDISDPVYTFCEVMDHIDLSKYFVEKGYKTGRPRCDEQKLLKVTLFAFMEHGISSLREIEKLCRNDIRYMYLLDDMKAPSFATFGNLIRNELTDSIEQIFIDVNSYIFEKDHVDLEHTYIDGTKIEANANRYTWVWKKSCLRNRDKVFEKLSVLIDSMNTSVLNYLGIKLEKRNEYAIDYVTELLESYKTATALDITKFVSGIGHRKSMEQRQYQEMQDYLERLKSYAKHIEVCGEKRNSYSKTDHDATFMRIKRDYMGNDQLLPAYNLQVAICDEYIAVVDVKPYASDMECFVPLMEKFNRIYNHYPKYPVADAGYGSYNNYLYCEEHGMEKFMKYTMFEKETKNEK</sequence>
<evidence type="ECO:0000259" key="2">
    <source>
        <dbReference type="Pfam" id="PF05598"/>
    </source>
</evidence>
<dbReference type="InterPro" id="IPR002559">
    <property type="entry name" value="Transposase_11"/>
</dbReference>
<dbReference type="PANTHER" id="PTHR33408:SF2">
    <property type="entry name" value="TRANSPOSASE DDE DOMAIN-CONTAINING PROTEIN"/>
    <property type="match status" value="1"/>
</dbReference>
<keyword evidence="4" id="KW-1185">Reference proteome</keyword>
<dbReference type="InterPro" id="IPR008490">
    <property type="entry name" value="Transposase_InsH_N"/>
</dbReference>
<name>A0A3N1XUR0_9FIRM</name>
<dbReference type="OrthoDB" id="9789070at2"/>
<dbReference type="RefSeq" id="WP_123608061.1">
    <property type="nucleotide sequence ID" value="NZ_RJVG01000002.1"/>
</dbReference>
<gene>
    <name evidence="3" type="ORF">EDD66_1021</name>
</gene>